<feature type="region of interest" description="Disordered" evidence="1">
    <location>
        <begin position="230"/>
        <end position="250"/>
    </location>
</feature>
<name>A0A8T2ILM0_9PIPI</name>
<evidence type="ECO:0000313" key="4">
    <source>
        <dbReference type="EMBL" id="KAG8431056.1"/>
    </source>
</evidence>
<dbReference type="InterPro" id="IPR024462">
    <property type="entry name" value="GH116_N"/>
</dbReference>
<dbReference type="AlphaFoldDB" id="A0A8T2ILM0"/>
<accession>A0A8T2ILM0</accession>
<reference evidence="4" key="1">
    <citation type="thesis" date="2020" institute="ProQuest LLC" country="789 East Eisenhower Parkway, Ann Arbor, MI, USA">
        <title>Comparative Genomics and Chromosome Evolution.</title>
        <authorList>
            <person name="Mudd A.B."/>
        </authorList>
    </citation>
    <scope>NUCLEOTIDE SEQUENCE</scope>
    <source>
        <strain evidence="4">Female2</strain>
        <tissue evidence="4">Blood</tissue>
    </source>
</reference>
<keyword evidence="5" id="KW-1185">Reference proteome</keyword>
<gene>
    <name evidence="4" type="ORF">GDO86_019484</name>
</gene>
<dbReference type="InterPro" id="IPR006775">
    <property type="entry name" value="GH116_catalytic"/>
</dbReference>
<protein>
    <recommendedName>
        <fullName evidence="6">Non-lysosomal glucosylceramidase</fullName>
    </recommendedName>
</protein>
<evidence type="ECO:0000259" key="2">
    <source>
        <dbReference type="Pfam" id="PF04685"/>
    </source>
</evidence>
<evidence type="ECO:0000256" key="1">
    <source>
        <dbReference type="SAM" id="MobiDB-lite"/>
    </source>
</evidence>
<dbReference type="Pfam" id="PF04685">
    <property type="entry name" value="DUF608"/>
    <property type="match status" value="1"/>
</dbReference>
<feature type="domain" description="Glycosyl-hydrolase family 116 N-terminal" evidence="3">
    <location>
        <begin position="57"/>
        <end position="317"/>
    </location>
</feature>
<dbReference type="InterPro" id="IPR012341">
    <property type="entry name" value="6hp_glycosidase-like_sf"/>
</dbReference>
<dbReference type="OrthoDB" id="730489at2759"/>
<dbReference type="GO" id="GO:0007417">
    <property type="term" value="P:central nervous system development"/>
    <property type="evidence" value="ECO:0007669"/>
    <property type="project" value="TreeGrafter"/>
</dbReference>
<dbReference type="PANTHER" id="PTHR12654">
    <property type="entry name" value="BILE ACID BETA-GLUCOSIDASE-RELATED"/>
    <property type="match status" value="1"/>
</dbReference>
<sequence length="661" mass="74920">MDNKLMERYLGKAEGYRVPTHGWRICLAHEFEEKRNPIQLGDVSLTQTLSYLPMGIRRRGQTVYQQVLSVDRPHTLQGWNWGYSGKHAFYHALYPRAWTVYQLPGQNVTLTCRQISPIIPNDYKDSSLPLALLIWDIENTGEEEAEVTIMFTMRNGSATETDRAGNHWNEPFHLQKEGESVKGVLLHHCTAVNPFTLGIGVREMPGICVSHCVQFDPTGMGQNLWKDLMEDGRLDSGSDPSPPTAKGKKTAGAVAAGCKVAPGGRQTLEFCLSWDMPRIRFGSGHMEHCRRYTRFFGSQGDVAPDLCHYGLIHYEQWEKKIEAWQSPILQDGWRDRLVEVPNDDEMIIYLAGLQGPDCMRAILQEYGQDEPWQKLNAYLMHDTAEWKDLNLKFVLQVFRDYHLTKNSTYLRDMWSICQAVMEAELKFDRNGDGLIENSGFADQTYDAWVMTGPSSYCGGLWLSAVCIMCEMADIGRWCVMRSSPPSCKGKEAFERLLWNGLYLEIFNYDCSDQPYFNSVMSDQCAGHWFLRAVVWGLGKVRFSPMHVVSAHRASLSLIVKQFADGQMGAVNGMRPDGTIDKSSIQSEEIWIGVVYGLAATMIHEPKVVPHSLGETGDVLPNTRGVLQKRTYRSLAYMRPLSIWAMQLALQDRVGSPTQQNK</sequence>
<dbReference type="SUPFAM" id="SSF48208">
    <property type="entry name" value="Six-hairpin glycosidases"/>
    <property type="match status" value="1"/>
</dbReference>
<proteinExistence type="predicted"/>
<dbReference type="PANTHER" id="PTHR12654:SF0">
    <property type="entry name" value="NON-LYSOSOMAL GLUCOSYLCERAMIDASE"/>
    <property type="match status" value="1"/>
</dbReference>
<dbReference type="GO" id="GO:0005975">
    <property type="term" value="P:carbohydrate metabolic process"/>
    <property type="evidence" value="ECO:0007669"/>
    <property type="project" value="InterPro"/>
</dbReference>
<feature type="domain" description="Glycosyl-hydrolase family 116 catalytic region" evidence="2">
    <location>
        <begin position="368"/>
        <end position="645"/>
    </location>
</feature>
<evidence type="ECO:0008006" key="6">
    <source>
        <dbReference type="Google" id="ProtNLM"/>
    </source>
</evidence>
<evidence type="ECO:0000313" key="5">
    <source>
        <dbReference type="Proteomes" id="UP000812440"/>
    </source>
</evidence>
<dbReference type="GO" id="GO:0008422">
    <property type="term" value="F:beta-glucosidase activity"/>
    <property type="evidence" value="ECO:0007669"/>
    <property type="project" value="TreeGrafter"/>
</dbReference>
<dbReference type="Gene3D" id="1.50.10.10">
    <property type="match status" value="1"/>
</dbReference>
<evidence type="ECO:0000259" key="3">
    <source>
        <dbReference type="Pfam" id="PF12215"/>
    </source>
</evidence>
<dbReference type="InterPro" id="IPR008928">
    <property type="entry name" value="6-hairpin_glycosidase_sf"/>
</dbReference>
<dbReference type="InterPro" id="IPR052566">
    <property type="entry name" value="Non-lysos_glucosylceramidase"/>
</dbReference>
<organism evidence="4 5">
    <name type="scientific">Hymenochirus boettgeri</name>
    <name type="common">Congo dwarf clawed frog</name>
    <dbReference type="NCBI Taxonomy" id="247094"/>
    <lineage>
        <taxon>Eukaryota</taxon>
        <taxon>Metazoa</taxon>
        <taxon>Chordata</taxon>
        <taxon>Craniata</taxon>
        <taxon>Vertebrata</taxon>
        <taxon>Euteleostomi</taxon>
        <taxon>Amphibia</taxon>
        <taxon>Batrachia</taxon>
        <taxon>Anura</taxon>
        <taxon>Pipoidea</taxon>
        <taxon>Pipidae</taxon>
        <taxon>Pipinae</taxon>
        <taxon>Hymenochirus</taxon>
    </lineage>
</organism>
<dbReference type="Proteomes" id="UP000812440">
    <property type="component" value="Unassembled WGS sequence"/>
</dbReference>
<dbReference type="EMBL" id="JAACNH010000388">
    <property type="protein sequence ID" value="KAG8431056.1"/>
    <property type="molecule type" value="Genomic_DNA"/>
</dbReference>
<comment type="caution">
    <text evidence="4">The sequence shown here is derived from an EMBL/GenBank/DDBJ whole genome shotgun (WGS) entry which is preliminary data.</text>
</comment>
<dbReference type="Pfam" id="PF12215">
    <property type="entry name" value="Glyco_hydr_116N"/>
    <property type="match status" value="1"/>
</dbReference>